<proteinExistence type="inferred from homology"/>
<reference evidence="10 11" key="1">
    <citation type="journal article" date="2019" name="Proc. Natl. Acad. Sci. U.S.A.">
        <title>Exaggeration and cooption of innate immunity for social defense.</title>
        <authorList>
            <person name="Kutsukake M."/>
            <person name="Moriyama M."/>
            <person name="Shigenobu S."/>
            <person name="Meng X.-Y."/>
            <person name="Nikoh N."/>
            <person name="Noda C."/>
            <person name="Kobayashi S."/>
            <person name="Fukatsu T."/>
        </authorList>
    </citation>
    <scope>NUCLEOTIDE SEQUENCE [LARGE SCALE GENOMIC DNA]</scope>
    <source>
        <strain evidence="10 11">Nmo</strain>
    </source>
</reference>
<keyword evidence="5 8" id="KW-0067">ATP-binding</keyword>
<keyword evidence="2 8" id="KW-0963">Cytoplasm</keyword>
<dbReference type="PRINTS" id="PR01042">
    <property type="entry name" value="TRNASYNTHASP"/>
</dbReference>
<dbReference type="GO" id="GO:0005524">
    <property type="term" value="F:ATP binding"/>
    <property type="evidence" value="ECO:0007669"/>
    <property type="project" value="UniProtKB-UniRule"/>
</dbReference>
<dbReference type="CDD" id="cd04318">
    <property type="entry name" value="EcAsnRS_like_N"/>
    <property type="match status" value="1"/>
</dbReference>
<protein>
    <recommendedName>
        <fullName evidence="8">Asparagine--tRNA ligase</fullName>
        <ecNumber evidence="8">6.1.1.22</ecNumber>
    </recommendedName>
    <alternativeName>
        <fullName evidence="8">Asparaginyl-tRNA synthetase</fullName>
        <shortName evidence="8">AsnRS</shortName>
    </alternativeName>
</protein>
<dbReference type="Pfam" id="PF01336">
    <property type="entry name" value="tRNA_anti-codon"/>
    <property type="match status" value="1"/>
</dbReference>
<dbReference type="GO" id="GO:0004816">
    <property type="term" value="F:asparagine-tRNA ligase activity"/>
    <property type="evidence" value="ECO:0007669"/>
    <property type="project" value="UniProtKB-UniRule"/>
</dbReference>
<dbReference type="GO" id="GO:0003676">
    <property type="term" value="F:nucleic acid binding"/>
    <property type="evidence" value="ECO:0007669"/>
    <property type="project" value="InterPro"/>
</dbReference>
<keyword evidence="3 8" id="KW-0436">Ligase</keyword>
<organism evidence="10 11">
    <name type="scientific">Buchnera aphidicola</name>
    <name type="common">Nipponaphis monzeni</name>
    <dbReference type="NCBI Taxonomy" id="2495405"/>
    <lineage>
        <taxon>Bacteria</taxon>
        <taxon>Pseudomonadati</taxon>
        <taxon>Pseudomonadota</taxon>
        <taxon>Gammaproteobacteria</taxon>
        <taxon>Enterobacterales</taxon>
        <taxon>Erwiniaceae</taxon>
        <taxon>Buchnera</taxon>
    </lineage>
</organism>
<keyword evidence="4 8" id="KW-0547">Nucleotide-binding</keyword>
<dbReference type="InterPro" id="IPR045864">
    <property type="entry name" value="aa-tRNA-synth_II/BPL/LPL"/>
</dbReference>
<dbReference type="SUPFAM" id="SSF55681">
    <property type="entry name" value="Class II aaRS and biotin synthetases"/>
    <property type="match status" value="1"/>
</dbReference>
<dbReference type="Proteomes" id="UP000317544">
    <property type="component" value="Chromosome"/>
</dbReference>
<evidence type="ECO:0000256" key="2">
    <source>
        <dbReference type="ARBA" id="ARBA00022490"/>
    </source>
</evidence>
<keyword evidence="6 8" id="KW-0648">Protein biosynthesis</keyword>
<dbReference type="PANTHER" id="PTHR22594">
    <property type="entry name" value="ASPARTYL/LYSYL-TRNA SYNTHETASE"/>
    <property type="match status" value="1"/>
</dbReference>
<dbReference type="EMBL" id="AP019379">
    <property type="protein sequence ID" value="BBI01287.1"/>
    <property type="molecule type" value="Genomic_DNA"/>
</dbReference>
<evidence type="ECO:0000256" key="3">
    <source>
        <dbReference type="ARBA" id="ARBA00022598"/>
    </source>
</evidence>
<evidence type="ECO:0000256" key="5">
    <source>
        <dbReference type="ARBA" id="ARBA00022840"/>
    </source>
</evidence>
<dbReference type="SUPFAM" id="SSF50249">
    <property type="entry name" value="Nucleic acid-binding proteins"/>
    <property type="match status" value="1"/>
</dbReference>
<dbReference type="EC" id="6.1.1.22" evidence="8"/>
<evidence type="ECO:0000256" key="1">
    <source>
        <dbReference type="ARBA" id="ARBA00008226"/>
    </source>
</evidence>
<dbReference type="FunFam" id="3.30.930.10:FF:000016">
    <property type="entry name" value="Asparagine--tRNA ligase"/>
    <property type="match status" value="1"/>
</dbReference>
<dbReference type="HAMAP" id="MF_00534">
    <property type="entry name" value="Asn_tRNA_synth"/>
    <property type="match status" value="1"/>
</dbReference>
<sequence length="463" mass="54165">MSIKKIFDEKIKVNTEVNIYGWVKNKRNSKMGFSFIDVYDGSCVKSLQVIVDSSVKNYFKELLFLTTGCSILVHGILVYSKGTKQKYEVQANKIKVIGWIKNSNKYPISSKKHTLEYLREVSHLRPRTNIFGVIIRIRNCFAHYLRNFLYLNDFAWVPTPIITELNAEGAGNMFYVSTLNSVNSSYYKKNVTDNTKNFFGKKTFLTVSGQLTLETYACAVSKVYTFGPTFRAESSNTTRHLSEFWMCEIEQAFSSLEDIILLAQNILKYTVKKVLDSCFLDIEFLEKNIDNTIIKRLSNFIENKFIEIEYDEAIRILKKFNNHFKEPVIWGMDISTEHERFFLEIYFLQPIIIKNYPKELKAFYMRLNKDEKTVAAMDILVPKMGEIIGGSQREERLKQLDQRLLECQLNIKDYWWYRDIRKYGTVPHSGFGLGFERFLCYITGLNNVKDMIPFPRTVNNSNF</sequence>
<dbReference type="Gene3D" id="2.40.50.140">
    <property type="entry name" value="Nucleic acid-binding proteins"/>
    <property type="match status" value="1"/>
</dbReference>
<dbReference type="InterPro" id="IPR004365">
    <property type="entry name" value="NA-bd_OB_tRNA"/>
</dbReference>
<comment type="catalytic activity">
    <reaction evidence="8">
        <text>tRNA(Asn) + L-asparagine + ATP = L-asparaginyl-tRNA(Asn) + AMP + diphosphate + H(+)</text>
        <dbReference type="Rhea" id="RHEA:11180"/>
        <dbReference type="Rhea" id="RHEA-COMP:9659"/>
        <dbReference type="Rhea" id="RHEA-COMP:9674"/>
        <dbReference type="ChEBI" id="CHEBI:15378"/>
        <dbReference type="ChEBI" id="CHEBI:30616"/>
        <dbReference type="ChEBI" id="CHEBI:33019"/>
        <dbReference type="ChEBI" id="CHEBI:58048"/>
        <dbReference type="ChEBI" id="CHEBI:78442"/>
        <dbReference type="ChEBI" id="CHEBI:78515"/>
        <dbReference type="ChEBI" id="CHEBI:456215"/>
        <dbReference type="EC" id="6.1.1.22"/>
    </reaction>
</comment>
<name>A0A455TAB1_9GAMM</name>
<evidence type="ECO:0000259" key="9">
    <source>
        <dbReference type="PROSITE" id="PS50862"/>
    </source>
</evidence>
<dbReference type="InterPro" id="IPR006195">
    <property type="entry name" value="aa-tRNA-synth_II"/>
</dbReference>
<feature type="domain" description="Aminoacyl-transfer RNA synthetases class-II family profile" evidence="9">
    <location>
        <begin position="135"/>
        <end position="453"/>
    </location>
</feature>
<comment type="similarity">
    <text evidence="1 8">Belongs to the class-II aminoacyl-tRNA synthetase family.</text>
</comment>
<dbReference type="NCBIfam" id="NF003037">
    <property type="entry name" value="PRK03932.1"/>
    <property type="match status" value="1"/>
</dbReference>
<comment type="subunit">
    <text evidence="8">Homodimer.</text>
</comment>
<dbReference type="AlphaFoldDB" id="A0A455TAB1"/>
<keyword evidence="7 8" id="KW-0030">Aminoacyl-tRNA synthetase</keyword>
<dbReference type="Gene3D" id="3.30.930.10">
    <property type="entry name" value="Bira Bifunctional Protein, Domain 2"/>
    <property type="match status" value="1"/>
</dbReference>
<gene>
    <name evidence="8 10" type="primary">asnS</name>
    <name evidence="10" type="ORF">BUCNMO_282</name>
</gene>
<evidence type="ECO:0000256" key="7">
    <source>
        <dbReference type="ARBA" id="ARBA00023146"/>
    </source>
</evidence>
<dbReference type="NCBIfam" id="TIGR00457">
    <property type="entry name" value="asnS"/>
    <property type="match status" value="1"/>
</dbReference>
<evidence type="ECO:0000313" key="10">
    <source>
        <dbReference type="EMBL" id="BBI01287.1"/>
    </source>
</evidence>
<dbReference type="InterPro" id="IPR004364">
    <property type="entry name" value="Aa-tRNA-synt_II"/>
</dbReference>
<dbReference type="GO" id="GO:0005737">
    <property type="term" value="C:cytoplasm"/>
    <property type="evidence" value="ECO:0007669"/>
    <property type="project" value="UniProtKB-SubCell"/>
</dbReference>
<dbReference type="InterPro" id="IPR004522">
    <property type="entry name" value="Asn-tRNA-ligase"/>
</dbReference>
<comment type="subcellular location">
    <subcellularLocation>
        <location evidence="8">Cytoplasm</location>
    </subcellularLocation>
</comment>
<evidence type="ECO:0000256" key="8">
    <source>
        <dbReference type="HAMAP-Rule" id="MF_00534"/>
    </source>
</evidence>
<dbReference type="PANTHER" id="PTHR22594:SF34">
    <property type="entry name" value="ASPARAGINE--TRNA LIGASE, MITOCHONDRIAL-RELATED"/>
    <property type="match status" value="1"/>
</dbReference>
<dbReference type="Pfam" id="PF00152">
    <property type="entry name" value="tRNA-synt_2"/>
    <property type="match status" value="1"/>
</dbReference>
<dbReference type="PROSITE" id="PS50862">
    <property type="entry name" value="AA_TRNA_LIGASE_II"/>
    <property type="match status" value="1"/>
</dbReference>
<dbReference type="InterPro" id="IPR012340">
    <property type="entry name" value="NA-bd_OB-fold"/>
</dbReference>
<dbReference type="InterPro" id="IPR002312">
    <property type="entry name" value="Asp/Asn-tRNA-synth_IIb"/>
</dbReference>
<evidence type="ECO:0000256" key="4">
    <source>
        <dbReference type="ARBA" id="ARBA00022741"/>
    </source>
</evidence>
<keyword evidence="11" id="KW-1185">Reference proteome</keyword>
<evidence type="ECO:0000313" key="11">
    <source>
        <dbReference type="Proteomes" id="UP000317544"/>
    </source>
</evidence>
<dbReference type="GO" id="GO:0006421">
    <property type="term" value="P:asparaginyl-tRNA aminoacylation"/>
    <property type="evidence" value="ECO:0007669"/>
    <property type="project" value="UniProtKB-UniRule"/>
</dbReference>
<evidence type="ECO:0000256" key="6">
    <source>
        <dbReference type="ARBA" id="ARBA00022917"/>
    </source>
</evidence>
<dbReference type="CDD" id="cd00776">
    <property type="entry name" value="AsxRS_core"/>
    <property type="match status" value="1"/>
</dbReference>
<accession>A0A455TAB1</accession>